<protein>
    <submittedName>
        <fullName evidence="2">Uncharacterized protein</fullName>
    </submittedName>
</protein>
<evidence type="ECO:0000313" key="2">
    <source>
        <dbReference type="EMBL" id="KAK7310486.1"/>
    </source>
</evidence>
<gene>
    <name evidence="2" type="ORF">RJT34_08039</name>
</gene>
<reference evidence="2 3" key="1">
    <citation type="submission" date="2024-01" db="EMBL/GenBank/DDBJ databases">
        <title>The genomes of 5 underutilized Papilionoideae crops provide insights into root nodulation and disease resistance.</title>
        <authorList>
            <person name="Yuan L."/>
        </authorList>
    </citation>
    <scope>NUCLEOTIDE SEQUENCE [LARGE SCALE GENOMIC DNA]</scope>
    <source>
        <strain evidence="2">LY-2023</strain>
        <tissue evidence="2">Leaf</tissue>
    </source>
</reference>
<feature type="compositionally biased region" description="Low complexity" evidence="1">
    <location>
        <begin position="241"/>
        <end position="253"/>
    </location>
</feature>
<feature type="compositionally biased region" description="Low complexity" evidence="1">
    <location>
        <begin position="176"/>
        <end position="194"/>
    </location>
</feature>
<dbReference type="InterPro" id="IPR012442">
    <property type="entry name" value="DUF1645_plant"/>
</dbReference>
<feature type="region of interest" description="Disordered" evidence="1">
    <location>
        <begin position="241"/>
        <end position="261"/>
    </location>
</feature>
<feature type="compositionally biased region" description="Basic residues" evidence="1">
    <location>
        <begin position="146"/>
        <end position="158"/>
    </location>
</feature>
<dbReference type="Proteomes" id="UP001359559">
    <property type="component" value="Unassembled WGS sequence"/>
</dbReference>
<evidence type="ECO:0000313" key="3">
    <source>
        <dbReference type="Proteomes" id="UP001359559"/>
    </source>
</evidence>
<evidence type="ECO:0000256" key="1">
    <source>
        <dbReference type="SAM" id="MobiDB-lite"/>
    </source>
</evidence>
<dbReference type="AlphaFoldDB" id="A0AAN9K5Q0"/>
<dbReference type="PANTHER" id="PTHR33095:SF105">
    <property type="entry name" value="DUF1645 FAMILY PROTEIN"/>
    <property type="match status" value="1"/>
</dbReference>
<feature type="compositionally biased region" description="Basic and acidic residues" evidence="1">
    <location>
        <begin position="119"/>
        <end position="129"/>
    </location>
</feature>
<sequence>MEVVVQSPSSPTMDSFDFMSGTMSSPYLSAPSSPKRFGEYYLSAPSSPTRLSQLYNDFDYFSSSSPPVPSSVEDAPTKDDDDEENSFAFFVNDESHKSSRSAEELFDGGKIKPLNLNESEQRRGRERNRASTTTTTSSTSNSTGRRVTRSHSPYRKPSHYNLELEQQPRSHKEDPNSTTLSSNNSNALFSTLSSSKGSKRWRLRDFLLFRSASEGRGSSKDPLRKYSVGYKKNNEEVVKGSSFRSSDLSSGNGSRKKGHVSAHELHYAMKKAESEDMKKRTFLPYRQGILGRLAGFGL</sequence>
<name>A0AAN9K5Q0_CLITE</name>
<dbReference type="Pfam" id="PF07816">
    <property type="entry name" value="DUF1645"/>
    <property type="match status" value="1"/>
</dbReference>
<feature type="compositionally biased region" description="Basic and acidic residues" evidence="1">
    <location>
        <begin position="93"/>
        <end position="110"/>
    </location>
</feature>
<feature type="compositionally biased region" description="Low complexity" evidence="1">
    <location>
        <begin position="130"/>
        <end position="145"/>
    </location>
</feature>
<accession>A0AAN9K5Q0</accession>
<organism evidence="2 3">
    <name type="scientific">Clitoria ternatea</name>
    <name type="common">Butterfly pea</name>
    <dbReference type="NCBI Taxonomy" id="43366"/>
    <lineage>
        <taxon>Eukaryota</taxon>
        <taxon>Viridiplantae</taxon>
        <taxon>Streptophyta</taxon>
        <taxon>Embryophyta</taxon>
        <taxon>Tracheophyta</taxon>
        <taxon>Spermatophyta</taxon>
        <taxon>Magnoliopsida</taxon>
        <taxon>eudicotyledons</taxon>
        <taxon>Gunneridae</taxon>
        <taxon>Pentapetalae</taxon>
        <taxon>rosids</taxon>
        <taxon>fabids</taxon>
        <taxon>Fabales</taxon>
        <taxon>Fabaceae</taxon>
        <taxon>Papilionoideae</taxon>
        <taxon>50 kb inversion clade</taxon>
        <taxon>NPAAA clade</taxon>
        <taxon>indigoferoid/millettioid clade</taxon>
        <taxon>Phaseoleae</taxon>
        <taxon>Clitoria</taxon>
    </lineage>
</organism>
<feature type="compositionally biased region" description="Basic and acidic residues" evidence="1">
    <location>
        <begin position="166"/>
        <end position="175"/>
    </location>
</feature>
<dbReference type="EMBL" id="JAYKXN010000002">
    <property type="protein sequence ID" value="KAK7310486.1"/>
    <property type="molecule type" value="Genomic_DNA"/>
</dbReference>
<dbReference type="PANTHER" id="PTHR33095">
    <property type="entry name" value="OS07G0619500 PROTEIN"/>
    <property type="match status" value="1"/>
</dbReference>
<keyword evidence="3" id="KW-1185">Reference proteome</keyword>
<proteinExistence type="predicted"/>
<comment type="caution">
    <text evidence="2">The sequence shown here is derived from an EMBL/GenBank/DDBJ whole genome shotgun (WGS) entry which is preliminary data.</text>
</comment>
<feature type="region of interest" description="Disordered" evidence="1">
    <location>
        <begin position="62"/>
        <end position="194"/>
    </location>
</feature>